<reference evidence="2 3" key="1">
    <citation type="submission" date="2013-08" db="EMBL/GenBank/DDBJ databases">
        <authorList>
            <person name="Huang J."/>
            <person name="Wang G."/>
        </authorList>
    </citation>
    <scope>NUCLEOTIDE SEQUENCE [LARGE SCALE GENOMIC DNA]</scope>
    <source>
        <strain evidence="2 3">JSM 076056</strain>
    </source>
</reference>
<feature type="transmembrane region" description="Helical" evidence="1">
    <location>
        <begin position="172"/>
        <end position="190"/>
    </location>
</feature>
<dbReference type="PANTHER" id="PTHR39419">
    <property type="entry name" value="SLL0814 PROTEIN"/>
    <property type="match status" value="1"/>
</dbReference>
<dbReference type="EMBL" id="AVPE01000009">
    <property type="protein sequence ID" value="KGX91595.1"/>
    <property type="molecule type" value="Genomic_DNA"/>
</dbReference>
<evidence type="ECO:0000313" key="2">
    <source>
        <dbReference type="EMBL" id="KGX91595.1"/>
    </source>
</evidence>
<dbReference type="AlphaFoldDB" id="A0A0A5GKB6"/>
<feature type="transmembrane region" description="Helical" evidence="1">
    <location>
        <begin position="125"/>
        <end position="152"/>
    </location>
</feature>
<feature type="transmembrane region" description="Helical" evidence="1">
    <location>
        <begin position="224"/>
        <end position="241"/>
    </location>
</feature>
<keyword evidence="1" id="KW-0472">Membrane</keyword>
<dbReference type="Proteomes" id="UP000030528">
    <property type="component" value="Unassembled WGS sequence"/>
</dbReference>
<keyword evidence="1" id="KW-0812">Transmembrane</keyword>
<protein>
    <recommendedName>
        <fullName evidence="4">Carotenoid biosynthesis protein</fullName>
    </recommendedName>
</protein>
<dbReference type="Pfam" id="PF04240">
    <property type="entry name" value="Caroten_synth"/>
    <property type="match status" value="1"/>
</dbReference>
<feature type="transmembrane region" description="Helical" evidence="1">
    <location>
        <begin position="7"/>
        <end position="23"/>
    </location>
</feature>
<keyword evidence="1" id="KW-1133">Transmembrane helix</keyword>
<feature type="transmembrane region" description="Helical" evidence="1">
    <location>
        <begin position="92"/>
        <end position="113"/>
    </location>
</feature>
<feature type="transmembrane region" description="Helical" evidence="1">
    <location>
        <begin position="202"/>
        <end position="218"/>
    </location>
</feature>
<comment type="caution">
    <text evidence="2">The sequence shown here is derived from an EMBL/GenBank/DDBJ whole genome shotgun (WGS) entry which is preliminary data.</text>
</comment>
<accession>A0A0A5GKB6</accession>
<evidence type="ECO:0000256" key="1">
    <source>
        <dbReference type="SAM" id="Phobius"/>
    </source>
</evidence>
<feature type="transmembrane region" description="Helical" evidence="1">
    <location>
        <begin position="29"/>
        <end position="47"/>
    </location>
</feature>
<evidence type="ECO:0008006" key="4">
    <source>
        <dbReference type="Google" id="ProtNLM"/>
    </source>
</evidence>
<keyword evidence="3" id="KW-1185">Reference proteome</keyword>
<dbReference type="PANTHER" id="PTHR39419:SF1">
    <property type="entry name" value="SLL0814 PROTEIN"/>
    <property type="match status" value="1"/>
</dbReference>
<organism evidence="2 3">
    <name type="scientific">Pontibacillus halophilus JSM 076056 = DSM 19796</name>
    <dbReference type="NCBI Taxonomy" id="1385510"/>
    <lineage>
        <taxon>Bacteria</taxon>
        <taxon>Bacillati</taxon>
        <taxon>Bacillota</taxon>
        <taxon>Bacilli</taxon>
        <taxon>Bacillales</taxon>
        <taxon>Bacillaceae</taxon>
        <taxon>Pontibacillus</taxon>
    </lineage>
</organism>
<feature type="transmembrane region" description="Helical" evidence="1">
    <location>
        <begin position="54"/>
        <end position="72"/>
    </location>
</feature>
<dbReference type="InterPro" id="IPR007354">
    <property type="entry name" value="CruF-like"/>
</dbReference>
<gene>
    <name evidence="2" type="ORF">N781_03665</name>
</gene>
<dbReference type="STRING" id="1385510.GCA_000425205_02340"/>
<evidence type="ECO:0000313" key="3">
    <source>
        <dbReference type="Proteomes" id="UP000030528"/>
    </source>
</evidence>
<name>A0A0A5GKB6_9BACI</name>
<proteinExistence type="predicted"/>
<dbReference type="eggNOG" id="COG2324">
    <property type="taxonomic scope" value="Bacteria"/>
</dbReference>
<sequence length="251" mass="29020">MWIYRVFLVWYGCGFILLTFDLIPKQLEWSNAVFLILAGIIGFIYFTHTYKWKGFFYSSVVFLVSMIVEHVGTTYEIWFGDYYYTEDFGLTIGGVPITIGFAWVMVMGGAHVVSKQLTKRMPTHFRYIVFLLLGGFMAVGIDLILDPVAYQIKEYWIWEESGIYYDIPLSNFTGWFFLAVVFQLFALPLLTHTATSQWDNRIIVVFMGTAIMFIWLALFGGLYLAALLTIVVLGMPLLLYVRMKQIHDTSQ</sequence>